<dbReference type="EMBL" id="WKJI01000001">
    <property type="protein sequence ID" value="MRX46189.1"/>
    <property type="molecule type" value="Genomic_DNA"/>
</dbReference>
<evidence type="ECO:0000313" key="2">
    <source>
        <dbReference type="EMBL" id="MRX46189.1"/>
    </source>
</evidence>
<dbReference type="Proteomes" id="UP000462931">
    <property type="component" value="Unassembled WGS sequence"/>
</dbReference>
<reference evidence="2 3" key="1">
    <citation type="submission" date="2019-11" db="EMBL/GenBank/DDBJ databases">
        <authorList>
            <person name="Cheng Q."/>
            <person name="Yang Z."/>
        </authorList>
    </citation>
    <scope>NUCLEOTIDE SEQUENCE [LARGE SCALE GENOMIC DNA]</scope>
    <source>
        <strain evidence="2 3">HX-22-1</strain>
    </source>
</reference>
<sequence length="382" mass="41587">MKKLLLSTSIFLIGFFTVKESKAQDFDLDFYQYFNANMAAYGKTTAKDAATAWRGSATDGRIGPIVTMNNISSRVIQNNRINNISVGDDNTTTNNYVRFQLGNDDCKIVLESTVDIKTIAVQYRSSSTTPAGIKIAYGDTEANVNTFGGTIVNLANYDSSSPSPGQTVFLNIPETGIRFVVISRNAGTSPKLYRIAASSTTFTTLPLNLLSFTAKSDAFGKAVNLNWKTTNEVNTKEFSIERRTDNSDFVSIGTITSKNTDGIHNYNFTDNNAVAGNSYYRLKQIDNDGKFQYSDIQSVKIDGGVSLSLYPNPTTDELNISHALASNASIKVLNIQGSTVLEQKLGQGTTLSNIGVSQLSPGTYILMLNNSGQQSTIKFIKK</sequence>
<organism evidence="2 3">
    <name type="scientific">Pedobacter puniceum</name>
    <dbReference type="NCBI Taxonomy" id="2666136"/>
    <lineage>
        <taxon>Bacteria</taxon>
        <taxon>Pseudomonadati</taxon>
        <taxon>Bacteroidota</taxon>
        <taxon>Sphingobacteriia</taxon>
        <taxon>Sphingobacteriales</taxon>
        <taxon>Sphingobacteriaceae</taxon>
        <taxon>Pedobacter</taxon>
    </lineage>
</organism>
<dbReference type="Pfam" id="PF18962">
    <property type="entry name" value="Por_Secre_tail"/>
    <property type="match status" value="1"/>
</dbReference>
<dbReference type="Gene3D" id="2.60.40.10">
    <property type="entry name" value="Immunoglobulins"/>
    <property type="match status" value="1"/>
</dbReference>
<dbReference type="InterPro" id="IPR026444">
    <property type="entry name" value="Secre_tail"/>
</dbReference>
<accession>A0A7K0FJN9</accession>
<name>A0A7K0FJN9_9SPHI</name>
<gene>
    <name evidence="2" type="ORF">GJJ64_03210</name>
</gene>
<dbReference type="AlphaFoldDB" id="A0A7K0FJN9"/>
<protein>
    <submittedName>
        <fullName evidence="2">T9SS type A sorting domain-containing protein</fullName>
    </submittedName>
</protein>
<dbReference type="RefSeq" id="WP_154286311.1">
    <property type="nucleotide sequence ID" value="NZ_WKJI01000001.1"/>
</dbReference>
<proteinExistence type="predicted"/>
<evidence type="ECO:0000313" key="3">
    <source>
        <dbReference type="Proteomes" id="UP000462931"/>
    </source>
</evidence>
<keyword evidence="3" id="KW-1185">Reference proteome</keyword>
<comment type="caution">
    <text evidence="2">The sequence shown here is derived from an EMBL/GenBank/DDBJ whole genome shotgun (WGS) entry which is preliminary data.</text>
</comment>
<feature type="domain" description="Secretion system C-terminal sorting" evidence="1">
    <location>
        <begin position="309"/>
        <end position="380"/>
    </location>
</feature>
<dbReference type="NCBIfam" id="TIGR04183">
    <property type="entry name" value="Por_Secre_tail"/>
    <property type="match status" value="1"/>
</dbReference>
<dbReference type="InterPro" id="IPR013783">
    <property type="entry name" value="Ig-like_fold"/>
</dbReference>
<evidence type="ECO:0000259" key="1">
    <source>
        <dbReference type="Pfam" id="PF18962"/>
    </source>
</evidence>